<dbReference type="EMBL" id="BQNB010018227">
    <property type="protein sequence ID" value="GJT72107.1"/>
    <property type="molecule type" value="Genomic_DNA"/>
</dbReference>
<keyword evidence="2" id="KW-0548">Nucleotidyltransferase</keyword>
<dbReference type="GO" id="GO:0003964">
    <property type="term" value="F:RNA-directed DNA polymerase activity"/>
    <property type="evidence" value="ECO:0007669"/>
    <property type="project" value="UniProtKB-KW"/>
</dbReference>
<reference evidence="2" key="1">
    <citation type="journal article" date="2022" name="Int. J. Mol. Sci.">
        <title>Draft Genome of Tanacetum Coccineum: Genomic Comparison of Closely Related Tanacetum-Family Plants.</title>
        <authorList>
            <person name="Yamashiro T."/>
            <person name="Shiraishi A."/>
            <person name="Nakayama K."/>
            <person name="Satake H."/>
        </authorList>
    </citation>
    <scope>NUCLEOTIDE SEQUENCE</scope>
</reference>
<organism evidence="2 3">
    <name type="scientific">Tanacetum coccineum</name>
    <dbReference type="NCBI Taxonomy" id="301880"/>
    <lineage>
        <taxon>Eukaryota</taxon>
        <taxon>Viridiplantae</taxon>
        <taxon>Streptophyta</taxon>
        <taxon>Embryophyta</taxon>
        <taxon>Tracheophyta</taxon>
        <taxon>Spermatophyta</taxon>
        <taxon>Magnoliopsida</taxon>
        <taxon>eudicotyledons</taxon>
        <taxon>Gunneridae</taxon>
        <taxon>Pentapetalae</taxon>
        <taxon>asterids</taxon>
        <taxon>campanulids</taxon>
        <taxon>Asterales</taxon>
        <taxon>Asteraceae</taxon>
        <taxon>Asteroideae</taxon>
        <taxon>Anthemideae</taxon>
        <taxon>Anthemidinae</taxon>
        <taxon>Tanacetum</taxon>
    </lineage>
</organism>
<evidence type="ECO:0000313" key="2">
    <source>
        <dbReference type="EMBL" id="GJT72107.1"/>
    </source>
</evidence>
<evidence type="ECO:0000313" key="3">
    <source>
        <dbReference type="Proteomes" id="UP001151760"/>
    </source>
</evidence>
<feature type="domain" description="Reverse transcriptase zinc-binding" evidence="1">
    <location>
        <begin position="13"/>
        <end position="100"/>
    </location>
</feature>
<evidence type="ECO:0000259" key="1">
    <source>
        <dbReference type="Pfam" id="PF13966"/>
    </source>
</evidence>
<reference evidence="2" key="2">
    <citation type="submission" date="2022-01" db="EMBL/GenBank/DDBJ databases">
        <authorList>
            <person name="Yamashiro T."/>
            <person name="Shiraishi A."/>
            <person name="Satake H."/>
            <person name="Nakayama K."/>
        </authorList>
    </citation>
    <scope>NUCLEOTIDE SEQUENCE</scope>
</reference>
<keyword evidence="2" id="KW-0695">RNA-directed DNA polymerase</keyword>
<accession>A0ABQ5G8V5</accession>
<keyword evidence="3" id="KW-1185">Reference proteome</keyword>
<protein>
    <submittedName>
        <fullName evidence="2">RNA-directed DNA polymerase, eukaryota, reverse transcriptase zinc-binding domain protein</fullName>
    </submittedName>
</protein>
<dbReference type="InterPro" id="IPR026960">
    <property type="entry name" value="RVT-Znf"/>
</dbReference>
<dbReference type="Proteomes" id="UP001151760">
    <property type="component" value="Unassembled WGS sequence"/>
</dbReference>
<sequence>MIDGWKLSEDGDFKVKQLSRLIEDKILQVENDAQETLWNKLVPKKVNVFVWRALKGRLPVRVELDRRGIDLDSVLCACCNDSVESCTHCLVTCDLAMSVWIKIFNWWKMGTISVFTIDELFSRNGDINIPASLASVWQAVIWTSGYFIWKERNNRVFCKKVSSANNIVQDIQLKSFEWIVRRSKKYKGIDWQQWLWDPRNIRFSGSAISLCALNMGANNSVQAFGSAMSVFGSVSLQWSGFYWTLVFNTRRPMKFICIRTVWLYASLSSAMSAGDATCLCVQVYQLYQDMSTFGSIISDLSLFYTVSLQSSIHTCVFGSAGLLSDILLG</sequence>
<dbReference type="Pfam" id="PF13966">
    <property type="entry name" value="zf-RVT"/>
    <property type="match status" value="1"/>
</dbReference>
<name>A0ABQ5G8V5_9ASTR</name>
<comment type="caution">
    <text evidence="2">The sequence shown here is derived from an EMBL/GenBank/DDBJ whole genome shotgun (WGS) entry which is preliminary data.</text>
</comment>
<proteinExistence type="predicted"/>
<gene>
    <name evidence="2" type="ORF">Tco_1031393</name>
</gene>
<keyword evidence="2" id="KW-0808">Transferase</keyword>